<evidence type="ECO:0000313" key="1">
    <source>
        <dbReference type="EMBL" id="MBS4192883.1"/>
    </source>
</evidence>
<protein>
    <submittedName>
        <fullName evidence="1">Aspartyl-phosphate phosphatase Spo0E family protein</fullName>
    </submittedName>
</protein>
<dbReference type="SUPFAM" id="SSF140500">
    <property type="entry name" value="BAS1536-like"/>
    <property type="match status" value="1"/>
</dbReference>
<organism evidence="1 2">
    <name type="scientific">Cytobacillus citreus</name>
    <dbReference type="NCBI Taxonomy" id="2833586"/>
    <lineage>
        <taxon>Bacteria</taxon>
        <taxon>Bacillati</taxon>
        <taxon>Bacillota</taxon>
        <taxon>Bacilli</taxon>
        <taxon>Bacillales</taxon>
        <taxon>Bacillaceae</taxon>
        <taxon>Cytobacillus</taxon>
    </lineage>
</organism>
<dbReference type="EMBL" id="JAGYPM010000006">
    <property type="protein sequence ID" value="MBS4192883.1"/>
    <property type="molecule type" value="Genomic_DNA"/>
</dbReference>
<name>A0ABS5NYG3_9BACI</name>
<sequence>MCKNVLLKDIEDCRKEMNKLASHSSLSDKQVLDMSKKLDQLLNLYENHIKKTRRLASLGKAKTEV</sequence>
<comment type="caution">
    <text evidence="1">The sequence shown here is derived from an EMBL/GenBank/DDBJ whole genome shotgun (WGS) entry which is preliminary data.</text>
</comment>
<dbReference type="Proteomes" id="UP000681027">
    <property type="component" value="Unassembled WGS sequence"/>
</dbReference>
<evidence type="ECO:0000313" key="2">
    <source>
        <dbReference type="Proteomes" id="UP000681027"/>
    </source>
</evidence>
<dbReference type="InterPro" id="IPR037208">
    <property type="entry name" value="Spo0E-like_sf"/>
</dbReference>
<dbReference type="InterPro" id="IPR036638">
    <property type="entry name" value="HLH_DNA-bd_sf"/>
</dbReference>
<accession>A0ABS5NYG3</accession>
<dbReference type="RefSeq" id="WP_213104328.1">
    <property type="nucleotide sequence ID" value="NZ_JAGYPM010000006.1"/>
</dbReference>
<dbReference type="Gene3D" id="4.10.280.10">
    <property type="entry name" value="Helix-loop-helix DNA-binding domain"/>
    <property type="match status" value="1"/>
</dbReference>
<gene>
    <name evidence="1" type="ORF">KHA94_22395</name>
</gene>
<dbReference type="Pfam" id="PF09388">
    <property type="entry name" value="SpoOE-like"/>
    <property type="match status" value="1"/>
</dbReference>
<dbReference type="InterPro" id="IPR018540">
    <property type="entry name" value="Spo0E-like"/>
</dbReference>
<keyword evidence="2" id="KW-1185">Reference proteome</keyword>
<reference evidence="1 2" key="1">
    <citation type="submission" date="2021-05" db="EMBL/GenBank/DDBJ databases">
        <title>Novel Bacillus species.</title>
        <authorList>
            <person name="Liu G."/>
        </authorList>
    </citation>
    <scope>NUCLEOTIDE SEQUENCE [LARGE SCALE GENOMIC DNA]</scope>
    <source>
        <strain evidence="1 2">FJAT-49705</strain>
    </source>
</reference>
<proteinExistence type="predicted"/>